<dbReference type="Proteomes" id="UP000243515">
    <property type="component" value="Unassembled WGS sequence"/>
</dbReference>
<dbReference type="AlphaFoldDB" id="A0A232M2A3"/>
<dbReference type="OrthoDB" id="5423516at2759"/>
<reference evidence="2 3" key="1">
    <citation type="journal article" date="2015" name="Environ. Microbiol.">
        <title>Metagenome sequence of Elaphomyces granulatus from sporocarp tissue reveals Ascomycota ectomycorrhizal fingerprints of genome expansion and a Proteobacteria-rich microbiome.</title>
        <authorList>
            <person name="Quandt C.A."/>
            <person name="Kohler A."/>
            <person name="Hesse C.N."/>
            <person name="Sharpton T.J."/>
            <person name="Martin F."/>
            <person name="Spatafora J.W."/>
        </authorList>
    </citation>
    <scope>NUCLEOTIDE SEQUENCE [LARGE SCALE GENOMIC DNA]</scope>
    <source>
        <strain evidence="2 3">OSC145934</strain>
    </source>
</reference>
<feature type="compositionally biased region" description="Low complexity" evidence="1">
    <location>
        <begin position="756"/>
        <end position="771"/>
    </location>
</feature>
<sequence>MPTLNHLTCHVEWPTSNIPFQEYGISYGNGVVESHIAVPPSSTPFAISLQSTSFIYSGLAVFVYIDGVYQCNRNRCDLKSPKRTDNPNDTGTMVEFRVRQKEVFLPNGDWIGRPWRFEPLELAHSSPEPNSRQSNPFGHHGSIHVLVLRCFYQPSKEEVSCSDIDTDGSLSPESAASPRASIGDSESVQVALEILSQHASSENGLADQTESLFDGAKESRKHKHKGSNNNEQEHHDQRSVKTTRDDSSKTPRRRTKRFSAHSQQLGQQTLRRDDHEPWSSQLPNLDNGTASPSPLEKKQNTYPRSSPSMVINIGSVTSGQTPGTGWKVYRHQRDPSGDSSTTGDCCYVISYDKDVEPTGRWHYYEPPISHSAEYNNHNPDHICNPLGGNWGRSTHKLSLEGNKQHDGWDPDDNIENTRDDTKLYNEKITSKNTNQELGSGNASPANFGELWNTNNIRKDQQIEKDMGWETTIHGQSAGAWGADNNGLEASNKGLGITKILQLHDTDNSPVYENDDAQDRSKCSPIAGEVPSSLKSISGHGTFYSSLSLILSGNYQFRAETRCVHSDPVNGSLSTQPATFRLTEHRDDDDLNGCDTDCCFLTHRVQLGIAAQYIHNTRQPTYVDNLDEPFAKFIFKYRGKGKALIHPRFSIRKLSLRPGESQTAADAVRRSDDTIDSPKDNASNLLNRGTSTDPSRNGRIDPSSETAHPFSNAETGKGRENDNDSSMIAQTVDPPEPEGNHQAGDFSIASQDCSPCGSSSGTKSLGSSPGPLIQDTLYSNSITEKDTYFYQRDLGNTDNANTEEKEIGQENEW</sequence>
<feature type="compositionally biased region" description="Polar residues" evidence="1">
    <location>
        <begin position="679"/>
        <end position="694"/>
    </location>
</feature>
<feature type="compositionally biased region" description="Basic residues" evidence="1">
    <location>
        <begin position="250"/>
        <end position="259"/>
    </location>
</feature>
<feature type="region of interest" description="Disordered" evidence="1">
    <location>
        <begin position="792"/>
        <end position="812"/>
    </location>
</feature>
<comment type="caution">
    <text evidence="2">The sequence shown here is derived from an EMBL/GenBank/DDBJ whole genome shotgun (WGS) entry which is preliminary data.</text>
</comment>
<feature type="region of interest" description="Disordered" evidence="1">
    <location>
        <begin position="656"/>
        <end position="778"/>
    </location>
</feature>
<protein>
    <submittedName>
        <fullName evidence="2">Uncharacterized protein</fullName>
    </submittedName>
</protein>
<dbReference type="EMBL" id="NPHW01002929">
    <property type="protein sequence ID" value="OXV10478.1"/>
    <property type="molecule type" value="Genomic_DNA"/>
</dbReference>
<proteinExistence type="predicted"/>
<feature type="region of interest" description="Disordered" evidence="1">
    <location>
        <begin position="161"/>
        <end position="184"/>
    </location>
</feature>
<keyword evidence="3" id="KW-1185">Reference proteome</keyword>
<feature type="compositionally biased region" description="Basic and acidic residues" evidence="1">
    <location>
        <begin position="801"/>
        <end position="812"/>
    </location>
</feature>
<evidence type="ECO:0000313" key="3">
    <source>
        <dbReference type="Proteomes" id="UP000243515"/>
    </source>
</evidence>
<gene>
    <name evidence="2" type="ORF">Egran_01761</name>
</gene>
<evidence type="ECO:0000256" key="1">
    <source>
        <dbReference type="SAM" id="MobiDB-lite"/>
    </source>
</evidence>
<feature type="compositionally biased region" description="Basic and acidic residues" evidence="1">
    <location>
        <begin position="231"/>
        <end position="249"/>
    </location>
</feature>
<feature type="compositionally biased region" description="Basic and acidic residues" evidence="1">
    <location>
        <begin position="666"/>
        <end position="678"/>
    </location>
</feature>
<feature type="compositionally biased region" description="Polar residues" evidence="1">
    <location>
        <begin position="260"/>
        <end position="269"/>
    </location>
</feature>
<evidence type="ECO:0000313" key="2">
    <source>
        <dbReference type="EMBL" id="OXV10478.1"/>
    </source>
</evidence>
<feature type="compositionally biased region" description="Polar residues" evidence="1">
    <location>
        <begin position="300"/>
        <end position="323"/>
    </location>
</feature>
<name>A0A232M2A3_9EURO</name>
<organism evidence="2 3">
    <name type="scientific">Elaphomyces granulatus</name>
    <dbReference type="NCBI Taxonomy" id="519963"/>
    <lineage>
        <taxon>Eukaryota</taxon>
        <taxon>Fungi</taxon>
        <taxon>Dikarya</taxon>
        <taxon>Ascomycota</taxon>
        <taxon>Pezizomycotina</taxon>
        <taxon>Eurotiomycetes</taxon>
        <taxon>Eurotiomycetidae</taxon>
        <taxon>Eurotiales</taxon>
        <taxon>Elaphomycetaceae</taxon>
        <taxon>Elaphomyces</taxon>
    </lineage>
</organism>
<feature type="region of interest" description="Disordered" evidence="1">
    <location>
        <begin position="215"/>
        <end position="342"/>
    </location>
</feature>
<accession>A0A232M2A3</accession>
<feature type="compositionally biased region" description="Polar residues" evidence="1">
    <location>
        <begin position="278"/>
        <end position="292"/>
    </location>
</feature>